<keyword evidence="2" id="KW-1133">Transmembrane helix</keyword>
<dbReference type="CDD" id="cd00303">
    <property type="entry name" value="retropepsin_like"/>
    <property type="match status" value="1"/>
</dbReference>
<dbReference type="CDD" id="cd01647">
    <property type="entry name" value="RT_LTR"/>
    <property type="match status" value="1"/>
</dbReference>
<dbReference type="Gene3D" id="3.30.70.270">
    <property type="match status" value="2"/>
</dbReference>
<reference evidence="6" key="1">
    <citation type="journal article" date="2022" name="Int. J. Mol. Sci.">
        <title>Draft Genome of Tanacetum Coccineum: Genomic Comparison of Closely Related Tanacetum-Family Plants.</title>
        <authorList>
            <person name="Yamashiro T."/>
            <person name="Shiraishi A."/>
            <person name="Nakayama K."/>
            <person name="Satake H."/>
        </authorList>
    </citation>
    <scope>NUCLEOTIDE SEQUENCE</scope>
</reference>
<dbReference type="InterPro" id="IPR041577">
    <property type="entry name" value="RT_RNaseH_2"/>
</dbReference>
<dbReference type="InterPro" id="IPR056924">
    <property type="entry name" value="SH3_Tf2-1"/>
</dbReference>
<dbReference type="InterPro" id="IPR021109">
    <property type="entry name" value="Peptidase_aspartic_dom_sf"/>
</dbReference>
<dbReference type="Pfam" id="PF00078">
    <property type="entry name" value="RVT_1"/>
    <property type="match status" value="1"/>
</dbReference>
<evidence type="ECO:0000259" key="4">
    <source>
        <dbReference type="Pfam" id="PF17919"/>
    </source>
</evidence>
<keyword evidence="6" id="KW-0808">Transferase</keyword>
<dbReference type="Gene3D" id="3.10.10.10">
    <property type="entry name" value="HIV Type 1 Reverse Transcriptase, subunit A, domain 1"/>
    <property type="match status" value="1"/>
</dbReference>
<name>A0ABQ4ZDF5_9ASTR</name>
<keyword evidence="6" id="KW-0695">RNA-directed DNA polymerase</keyword>
<feature type="domain" description="Tf2-1-like SH3-like" evidence="5">
    <location>
        <begin position="832"/>
        <end position="882"/>
    </location>
</feature>
<dbReference type="EMBL" id="BQNB010011164">
    <property type="protein sequence ID" value="GJS87012.1"/>
    <property type="molecule type" value="Genomic_DNA"/>
</dbReference>
<gene>
    <name evidence="6" type="ORF">Tco_0769648</name>
</gene>
<dbReference type="PANTHER" id="PTHR24559:SF444">
    <property type="entry name" value="REVERSE TRANSCRIPTASE DOMAIN-CONTAINING PROTEIN"/>
    <property type="match status" value="1"/>
</dbReference>
<keyword evidence="6" id="KW-0548">Nucleotidyltransferase</keyword>
<feature type="transmembrane region" description="Helical" evidence="2">
    <location>
        <begin position="938"/>
        <end position="956"/>
    </location>
</feature>
<evidence type="ECO:0000259" key="5">
    <source>
        <dbReference type="Pfam" id="PF24626"/>
    </source>
</evidence>
<dbReference type="PANTHER" id="PTHR24559">
    <property type="entry name" value="TRANSPOSON TY3-I GAG-POL POLYPROTEIN"/>
    <property type="match status" value="1"/>
</dbReference>
<dbReference type="InterPro" id="IPR043128">
    <property type="entry name" value="Rev_trsase/Diguanyl_cyclase"/>
</dbReference>
<proteinExistence type="predicted"/>
<reference evidence="6" key="2">
    <citation type="submission" date="2022-01" db="EMBL/GenBank/DDBJ databases">
        <authorList>
            <person name="Yamashiro T."/>
            <person name="Shiraishi A."/>
            <person name="Satake H."/>
            <person name="Nakayama K."/>
        </authorList>
    </citation>
    <scope>NUCLEOTIDE SEQUENCE</scope>
</reference>
<dbReference type="InterPro" id="IPR000477">
    <property type="entry name" value="RT_dom"/>
</dbReference>
<dbReference type="Pfam" id="PF24626">
    <property type="entry name" value="SH3_Tf2-1"/>
    <property type="match status" value="1"/>
</dbReference>
<evidence type="ECO:0000313" key="6">
    <source>
        <dbReference type="EMBL" id="GJS87012.1"/>
    </source>
</evidence>
<comment type="caution">
    <text evidence="6">The sequence shown here is derived from an EMBL/GenBank/DDBJ whole genome shotgun (WGS) entry which is preliminary data.</text>
</comment>
<dbReference type="Proteomes" id="UP001151760">
    <property type="component" value="Unassembled WGS sequence"/>
</dbReference>
<sequence length="970" mass="110888">MYTSNCGCSKGSLGDKILVPIPDSSQRSFKIENFCLNCGDPIHGFHCQRCALIQKTFEEVLQDFQDTSESSDDNTNVVNAPREPIGSRIRNPGENSLTNFLHTLTICCHSGGDSLDGNLLPTMHLKVLWERVPPKLGDPGSFLIPCNFNKTFSCNALADLGASINIMPYSLYAKLSLETLKPTKMSVRLADRSFQYPIGIAKNMLVEVGKFTFPADFIILKMEEDSKVPLIWGDPFFTLLMHIDVIDEILEEDFDALLDEGSKILHFIEGTILEEEIFSEFDKFIAMVSNENYDSESDQEEPKFEKITINTDCKVKTSLEEPPTDLELKLLLNNLEYVFLEETSFLHVIISSQLSAKDKSKLVSILKRHKEAFAWKTIDILVIQKQRRLNTNMQEAVKKEIVKLLDTGIIYPIVNSPWVSPIHCVPKKGGITVVTNKNDELVPTRTITGWRVCINYRKLNEATAKDHFPFPFIDQMLERLARNKYFCFLDGFSGYFQIPIDPMDQEKATFTCPFGTYAYRRMPFGLCNVVATFQRCMLAIFHDMIEEFVEVFMDDFSIFGNSFEKCLNILDKMLQRCKDAHLVLNWEKCHFMVKEGILLGHKVFGVGLEVDKAKIDVISKLPPPTNIKGVRTFLGHAGFYRRFIKDFSKIARPITKLLEKDTTFEFNDECQNAFELLKEKFTCAPVIVSPNWNLPFELMCDASDFAVGAILDGKTFIVNGHRLKLYYEEEDYNHMMQTLEDIMRACVINFGGSYHSIIRCAPFEALYGRKCRSPILWEEIKESSLTGLELVQETTDKIVLVKEKPKAVRDHQKSYVDYRCKPLEFRESRYVYVYKVTPWKGVVRFGKKGKLAPRYVGPFEILERIDPVAYSLRLPEVMNDVVTQLKVFDEFPRRRGNVHGVGCLFLLRVVMLLCTLVWASEVVTILRMLKLGRTASETVGLLLEYVLVFSLLLTPLCCDDIRDVTPRVSA</sequence>
<dbReference type="Pfam" id="PF17919">
    <property type="entry name" value="RT_RNaseH_2"/>
    <property type="match status" value="1"/>
</dbReference>
<dbReference type="InterPro" id="IPR043502">
    <property type="entry name" value="DNA/RNA_pol_sf"/>
</dbReference>
<evidence type="ECO:0000313" key="7">
    <source>
        <dbReference type="Proteomes" id="UP001151760"/>
    </source>
</evidence>
<feature type="region of interest" description="Disordered" evidence="1">
    <location>
        <begin position="65"/>
        <end position="89"/>
    </location>
</feature>
<feature type="transmembrane region" description="Helical" evidence="2">
    <location>
        <begin position="905"/>
        <end position="926"/>
    </location>
</feature>
<dbReference type="Gene3D" id="2.40.70.10">
    <property type="entry name" value="Acid Proteases"/>
    <property type="match status" value="1"/>
</dbReference>
<keyword evidence="2" id="KW-0472">Membrane</keyword>
<keyword evidence="7" id="KW-1185">Reference proteome</keyword>
<feature type="domain" description="Reverse transcriptase/retrotransposon-derived protein RNase H-like" evidence="4">
    <location>
        <begin position="666"/>
        <end position="711"/>
    </location>
</feature>
<keyword evidence="2" id="KW-0812">Transmembrane</keyword>
<feature type="domain" description="Reverse transcriptase" evidence="3">
    <location>
        <begin position="439"/>
        <end position="602"/>
    </location>
</feature>
<evidence type="ECO:0000259" key="3">
    <source>
        <dbReference type="Pfam" id="PF00078"/>
    </source>
</evidence>
<accession>A0ABQ4ZDF5</accession>
<organism evidence="6 7">
    <name type="scientific">Tanacetum coccineum</name>
    <dbReference type="NCBI Taxonomy" id="301880"/>
    <lineage>
        <taxon>Eukaryota</taxon>
        <taxon>Viridiplantae</taxon>
        <taxon>Streptophyta</taxon>
        <taxon>Embryophyta</taxon>
        <taxon>Tracheophyta</taxon>
        <taxon>Spermatophyta</taxon>
        <taxon>Magnoliopsida</taxon>
        <taxon>eudicotyledons</taxon>
        <taxon>Gunneridae</taxon>
        <taxon>Pentapetalae</taxon>
        <taxon>asterids</taxon>
        <taxon>campanulids</taxon>
        <taxon>Asterales</taxon>
        <taxon>Asteraceae</taxon>
        <taxon>Asteroideae</taxon>
        <taxon>Anthemideae</taxon>
        <taxon>Anthemidinae</taxon>
        <taxon>Tanacetum</taxon>
    </lineage>
</organism>
<evidence type="ECO:0000256" key="1">
    <source>
        <dbReference type="SAM" id="MobiDB-lite"/>
    </source>
</evidence>
<dbReference type="InterPro" id="IPR053134">
    <property type="entry name" value="RNA-dir_DNA_polymerase"/>
</dbReference>
<dbReference type="GO" id="GO:0003964">
    <property type="term" value="F:RNA-directed DNA polymerase activity"/>
    <property type="evidence" value="ECO:0007669"/>
    <property type="project" value="UniProtKB-KW"/>
</dbReference>
<dbReference type="SUPFAM" id="SSF56672">
    <property type="entry name" value="DNA/RNA polymerases"/>
    <property type="match status" value="1"/>
</dbReference>
<evidence type="ECO:0000256" key="2">
    <source>
        <dbReference type="SAM" id="Phobius"/>
    </source>
</evidence>
<protein>
    <submittedName>
        <fullName evidence="6">Reverse transcriptase domain-containing protein</fullName>
    </submittedName>
</protein>
<feature type="compositionally biased region" description="Polar residues" evidence="1">
    <location>
        <begin position="65"/>
        <end position="78"/>
    </location>
</feature>